<protein>
    <submittedName>
        <fullName evidence="2">Uncharacterized protein</fullName>
    </submittedName>
</protein>
<evidence type="ECO:0000256" key="1">
    <source>
        <dbReference type="SAM" id="MobiDB-lite"/>
    </source>
</evidence>
<dbReference type="Proteomes" id="UP000800041">
    <property type="component" value="Unassembled WGS sequence"/>
</dbReference>
<proteinExistence type="predicted"/>
<feature type="compositionally biased region" description="Low complexity" evidence="1">
    <location>
        <begin position="32"/>
        <end position="55"/>
    </location>
</feature>
<dbReference type="EMBL" id="ML977145">
    <property type="protein sequence ID" value="KAF1989336.1"/>
    <property type="molecule type" value="Genomic_DNA"/>
</dbReference>
<dbReference type="AlphaFoldDB" id="A0A6G1H7Y9"/>
<evidence type="ECO:0000313" key="3">
    <source>
        <dbReference type="Proteomes" id="UP000800041"/>
    </source>
</evidence>
<name>A0A6G1H7Y9_9PEZI</name>
<sequence>MTETSTPISTSTVVSVGLSTYTVPAPTTYLTPSGTATSTYTASGPTETDTTTSTSTKHRTKTAKSVVFKTTIAKASCTIPAHPYVPDMPPCYSPWPPKAHIHPIYPPGGCGCPCPDDDEEGGGGRMMPEHENPDEYFSDEEEATEETEEEQPAPAPTPKTNRERKQEKIAAFLASVHGKKTGSPAESPVPTTMASVNRVPDEPITVRWPLARPRHQQRRRHVVGKKIMPLNNRMQVEHAGVPDTPLTMKFAFPHGGQSAGRQGVEGMSINGNGQWFNGQRNGKGRTCACFGHLAERAPDAPTITVTASPAVTTTTTETAETSTSTSTSKTTYTVTSTATPSTITSGVYTPTVTGPTTTVTETEKTSVVEYSTTTEVVTAYLFATIMPAAD</sequence>
<organism evidence="2 3">
    <name type="scientific">Aulographum hederae CBS 113979</name>
    <dbReference type="NCBI Taxonomy" id="1176131"/>
    <lineage>
        <taxon>Eukaryota</taxon>
        <taxon>Fungi</taxon>
        <taxon>Dikarya</taxon>
        <taxon>Ascomycota</taxon>
        <taxon>Pezizomycotina</taxon>
        <taxon>Dothideomycetes</taxon>
        <taxon>Pleosporomycetidae</taxon>
        <taxon>Aulographales</taxon>
        <taxon>Aulographaceae</taxon>
    </lineage>
</organism>
<accession>A0A6G1H7Y9</accession>
<keyword evidence="3" id="KW-1185">Reference proteome</keyword>
<feature type="compositionally biased region" description="Acidic residues" evidence="1">
    <location>
        <begin position="134"/>
        <end position="151"/>
    </location>
</feature>
<reference evidence="2" key="1">
    <citation type="journal article" date="2020" name="Stud. Mycol.">
        <title>101 Dothideomycetes genomes: a test case for predicting lifestyles and emergence of pathogens.</title>
        <authorList>
            <person name="Haridas S."/>
            <person name="Albert R."/>
            <person name="Binder M."/>
            <person name="Bloem J."/>
            <person name="Labutti K."/>
            <person name="Salamov A."/>
            <person name="Andreopoulos B."/>
            <person name="Baker S."/>
            <person name="Barry K."/>
            <person name="Bills G."/>
            <person name="Bluhm B."/>
            <person name="Cannon C."/>
            <person name="Castanera R."/>
            <person name="Culley D."/>
            <person name="Daum C."/>
            <person name="Ezra D."/>
            <person name="Gonzalez J."/>
            <person name="Henrissat B."/>
            <person name="Kuo A."/>
            <person name="Liang C."/>
            <person name="Lipzen A."/>
            <person name="Lutzoni F."/>
            <person name="Magnuson J."/>
            <person name="Mondo S."/>
            <person name="Nolan M."/>
            <person name="Ohm R."/>
            <person name="Pangilinan J."/>
            <person name="Park H.-J."/>
            <person name="Ramirez L."/>
            <person name="Alfaro M."/>
            <person name="Sun H."/>
            <person name="Tritt A."/>
            <person name="Yoshinaga Y."/>
            <person name="Zwiers L.-H."/>
            <person name="Turgeon B."/>
            <person name="Goodwin S."/>
            <person name="Spatafora J."/>
            <person name="Crous P."/>
            <person name="Grigoriev I."/>
        </authorList>
    </citation>
    <scope>NUCLEOTIDE SEQUENCE</scope>
    <source>
        <strain evidence="2">CBS 113979</strain>
    </source>
</reference>
<evidence type="ECO:0000313" key="2">
    <source>
        <dbReference type="EMBL" id="KAF1989336.1"/>
    </source>
</evidence>
<feature type="region of interest" description="Disordered" evidence="1">
    <location>
        <begin position="32"/>
        <end position="62"/>
    </location>
</feature>
<feature type="region of interest" description="Disordered" evidence="1">
    <location>
        <begin position="120"/>
        <end position="164"/>
    </location>
</feature>
<feature type="non-terminal residue" evidence="2">
    <location>
        <position position="390"/>
    </location>
</feature>
<gene>
    <name evidence="2" type="ORF">K402DRAFT_372022</name>
</gene>